<feature type="coiled-coil region" evidence="1">
    <location>
        <begin position="163"/>
        <end position="217"/>
    </location>
</feature>
<evidence type="ECO:0000256" key="1">
    <source>
        <dbReference type="SAM" id="Coils"/>
    </source>
</evidence>
<keyword evidence="2" id="KW-1133">Transmembrane helix</keyword>
<dbReference type="PROSITE" id="PS51257">
    <property type="entry name" value="PROKAR_LIPOPROTEIN"/>
    <property type="match status" value="1"/>
</dbReference>
<keyword evidence="3" id="KW-0732">Signal</keyword>
<accession>A0ABR7GBK5</accession>
<feature type="chain" id="PRO_5047366113" evidence="3">
    <location>
        <begin position="22"/>
        <end position="311"/>
    </location>
</feature>
<evidence type="ECO:0000259" key="4">
    <source>
        <dbReference type="Pfam" id="PF14257"/>
    </source>
</evidence>
<reference evidence="5 6" key="1">
    <citation type="submission" date="2020-08" db="EMBL/GenBank/DDBJ databases">
        <title>Genome public.</title>
        <authorList>
            <person name="Liu C."/>
            <person name="Sun Q."/>
        </authorList>
    </citation>
    <scope>NUCLEOTIDE SEQUENCE [LARGE SCALE GENOMIC DNA]</scope>
    <source>
        <strain evidence="5 6">NSJ-13</strain>
    </source>
</reference>
<feature type="transmembrane region" description="Helical" evidence="2">
    <location>
        <begin position="263"/>
        <end position="288"/>
    </location>
</feature>
<protein>
    <submittedName>
        <fullName evidence="5">DUF4349 domain-containing protein</fullName>
    </submittedName>
</protein>
<evidence type="ECO:0000256" key="2">
    <source>
        <dbReference type="SAM" id="Phobius"/>
    </source>
</evidence>
<name>A0ABR7GBK5_9FIRM</name>
<sequence length="311" mass="34849">MKKKVEAFLMAVMLVMMTAGCGNSSKMAAEDRATVSSGAEMDSEYNWDTDEAADTGVTSENGLEAQVENGRKLIRTVSLSLETKKFDSVLTNLSTKTTELGGYIELSTVSGNSYAHHSTRYASYVIRIPSDKLNEFVEVVSELGNVTQKNESVEDVTLRYIDVESHKKALETEQERLLELLSKAENMEEILTIESKLSDIRYEIENYESQLKTMDNQIDYSTVSVYVDEVERVTETGEKGFFEEIKERFGNSLYVVARGIRGLIIGILGSLPILIVCGGVIAVVVIVVRKILKKRKVRKEDRTQNNEIEKQ</sequence>
<organism evidence="5 6">
    <name type="scientific">Ruminococcus hominis</name>
    <dbReference type="NCBI Taxonomy" id="2763065"/>
    <lineage>
        <taxon>Bacteria</taxon>
        <taxon>Bacillati</taxon>
        <taxon>Bacillota</taxon>
        <taxon>Clostridia</taxon>
        <taxon>Eubacteriales</taxon>
        <taxon>Oscillospiraceae</taxon>
        <taxon>Ruminococcus</taxon>
    </lineage>
</organism>
<keyword evidence="6" id="KW-1185">Reference proteome</keyword>
<keyword evidence="2" id="KW-0472">Membrane</keyword>
<evidence type="ECO:0000313" key="6">
    <source>
        <dbReference type="Proteomes" id="UP000631576"/>
    </source>
</evidence>
<feature type="signal peptide" evidence="3">
    <location>
        <begin position="1"/>
        <end position="21"/>
    </location>
</feature>
<proteinExistence type="predicted"/>
<keyword evidence="2" id="KW-0812">Transmembrane</keyword>
<feature type="domain" description="DUF4349" evidence="4">
    <location>
        <begin position="71"/>
        <end position="285"/>
    </location>
</feature>
<gene>
    <name evidence="5" type="ORF">H8S40_15020</name>
</gene>
<dbReference type="RefSeq" id="WP_186865537.1">
    <property type="nucleotide sequence ID" value="NZ_JACOPE010000001.1"/>
</dbReference>
<dbReference type="InterPro" id="IPR025645">
    <property type="entry name" value="DUF4349"/>
</dbReference>
<dbReference type="Proteomes" id="UP000631576">
    <property type="component" value="Unassembled WGS sequence"/>
</dbReference>
<evidence type="ECO:0000313" key="5">
    <source>
        <dbReference type="EMBL" id="MBC5684830.1"/>
    </source>
</evidence>
<comment type="caution">
    <text evidence="5">The sequence shown here is derived from an EMBL/GenBank/DDBJ whole genome shotgun (WGS) entry which is preliminary data.</text>
</comment>
<keyword evidence="1" id="KW-0175">Coiled coil</keyword>
<evidence type="ECO:0000256" key="3">
    <source>
        <dbReference type="SAM" id="SignalP"/>
    </source>
</evidence>
<dbReference type="Pfam" id="PF14257">
    <property type="entry name" value="DUF4349"/>
    <property type="match status" value="1"/>
</dbReference>
<dbReference type="EMBL" id="JACOPE010000001">
    <property type="protein sequence ID" value="MBC5684830.1"/>
    <property type="molecule type" value="Genomic_DNA"/>
</dbReference>